<name>A0A1F5DNB4_9BACT</name>
<dbReference type="Proteomes" id="UP000176791">
    <property type="component" value="Unassembled WGS sequence"/>
</dbReference>
<evidence type="ECO:0000313" key="2">
    <source>
        <dbReference type="Proteomes" id="UP000176791"/>
    </source>
</evidence>
<dbReference type="AlphaFoldDB" id="A0A1F5DNB4"/>
<dbReference type="STRING" id="1797460.A3E73_01995"/>
<organism evidence="1 2">
    <name type="scientific">Candidatus Beckwithbacteria bacterium RIFCSPHIGHO2_12_FULL_47_17</name>
    <dbReference type="NCBI Taxonomy" id="1797460"/>
    <lineage>
        <taxon>Bacteria</taxon>
        <taxon>Candidatus Beckwithiibacteriota</taxon>
    </lineage>
</organism>
<proteinExistence type="predicted"/>
<protein>
    <submittedName>
        <fullName evidence="1">Uncharacterized protein</fullName>
    </submittedName>
</protein>
<gene>
    <name evidence="1" type="ORF">A3E73_01995</name>
</gene>
<evidence type="ECO:0000313" key="1">
    <source>
        <dbReference type="EMBL" id="OGD56643.1"/>
    </source>
</evidence>
<sequence>MVLIALTLINSLIAEIILPPLPMTLPMSSGATVAVKITVPLLSVSALIETASGWSTIWLIKNKSSLSIDFE</sequence>
<comment type="caution">
    <text evidence="1">The sequence shown here is derived from an EMBL/GenBank/DDBJ whole genome shotgun (WGS) entry which is preliminary data.</text>
</comment>
<accession>A0A1F5DNB4</accession>
<dbReference type="EMBL" id="MEZN01000011">
    <property type="protein sequence ID" value="OGD56643.1"/>
    <property type="molecule type" value="Genomic_DNA"/>
</dbReference>
<reference evidence="1 2" key="1">
    <citation type="journal article" date="2016" name="Nat. Commun.">
        <title>Thousands of microbial genomes shed light on interconnected biogeochemical processes in an aquifer system.</title>
        <authorList>
            <person name="Anantharaman K."/>
            <person name="Brown C.T."/>
            <person name="Hug L.A."/>
            <person name="Sharon I."/>
            <person name="Castelle C.J."/>
            <person name="Probst A.J."/>
            <person name="Thomas B.C."/>
            <person name="Singh A."/>
            <person name="Wilkins M.J."/>
            <person name="Karaoz U."/>
            <person name="Brodie E.L."/>
            <person name="Williams K.H."/>
            <person name="Hubbard S.S."/>
            <person name="Banfield J.F."/>
        </authorList>
    </citation>
    <scope>NUCLEOTIDE SEQUENCE [LARGE SCALE GENOMIC DNA]</scope>
</reference>